<proteinExistence type="predicted"/>
<evidence type="ECO:0000313" key="2">
    <source>
        <dbReference type="Proteomes" id="UP000316304"/>
    </source>
</evidence>
<dbReference type="EMBL" id="SJPT01000003">
    <property type="protein sequence ID" value="TWU24006.1"/>
    <property type="molecule type" value="Genomic_DNA"/>
</dbReference>
<protein>
    <submittedName>
        <fullName evidence="1">Uncharacterized protein</fullName>
    </submittedName>
</protein>
<dbReference type="AlphaFoldDB" id="A0A5C6CLI9"/>
<sequence>MPRPHPQRGSFQRSPVRPRLDAAIVTYYGQTGLPRIIDCPHLLSLS</sequence>
<comment type="caution">
    <text evidence="1">The sequence shown here is derived from an EMBL/GenBank/DDBJ whole genome shotgun (WGS) entry which is preliminary data.</text>
</comment>
<evidence type="ECO:0000313" key="1">
    <source>
        <dbReference type="EMBL" id="TWU24006.1"/>
    </source>
</evidence>
<organism evidence="1 2">
    <name type="scientific">Novipirellula galeiformis</name>
    <dbReference type="NCBI Taxonomy" id="2528004"/>
    <lineage>
        <taxon>Bacteria</taxon>
        <taxon>Pseudomonadati</taxon>
        <taxon>Planctomycetota</taxon>
        <taxon>Planctomycetia</taxon>
        <taxon>Pirellulales</taxon>
        <taxon>Pirellulaceae</taxon>
        <taxon>Novipirellula</taxon>
    </lineage>
</organism>
<name>A0A5C6CLI9_9BACT</name>
<keyword evidence="2" id="KW-1185">Reference proteome</keyword>
<gene>
    <name evidence="1" type="ORF">Pla52o_19290</name>
</gene>
<accession>A0A5C6CLI9</accession>
<reference evidence="1 2" key="1">
    <citation type="submission" date="2019-02" db="EMBL/GenBank/DDBJ databases">
        <title>Deep-cultivation of Planctomycetes and their phenomic and genomic characterization uncovers novel biology.</title>
        <authorList>
            <person name="Wiegand S."/>
            <person name="Jogler M."/>
            <person name="Boedeker C."/>
            <person name="Pinto D."/>
            <person name="Vollmers J."/>
            <person name="Rivas-Marin E."/>
            <person name="Kohn T."/>
            <person name="Peeters S.H."/>
            <person name="Heuer A."/>
            <person name="Rast P."/>
            <person name="Oberbeckmann S."/>
            <person name="Bunk B."/>
            <person name="Jeske O."/>
            <person name="Meyerdierks A."/>
            <person name="Storesund J.E."/>
            <person name="Kallscheuer N."/>
            <person name="Luecker S."/>
            <person name="Lage O.M."/>
            <person name="Pohl T."/>
            <person name="Merkel B.J."/>
            <person name="Hornburger P."/>
            <person name="Mueller R.-W."/>
            <person name="Bruemmer F."/>
            <person name="Labrenz M."/>
            <person name="Spormann A.M."/>
            <person name="Op Den Camp H."/>
            <person name="Overmann J."/>
            <person name="Amann R."/>
            <person name="Jetten M.S.M."/>
            <person name="Mascher T."/>
            <person name="Medema M.H."/>
            <person name="Devos D.P."/>
            <person name="Kaster A.-K."/>
            <person name="Ovreas L."/>
            <person name="Rohde M."/>
            <person name="Galperin M.Y."/>
            <person name="Jogler C."/>
        </authorList>
    </citation>
    <scope>NUCLEOTIDE SEQUENCE [LARGE SCALE GENOMIC DNA]</scope>
    <source>
        <strain evidence="1 2">Pla52o</strain>
    </source>
</reference>
<dbReference type="Proteomes" id="UP000316304">
    <property type="component" value="Unassembled WGS sequence"/>
</dbReference>